<dbReference type="Proteomes" id="UP001397290">
    <property type="component" value="Unassembled WGS sequence"/>
</dbReference>
<dbReference type="EMBL" id="JAAHCF010000375">
    <property type="protein sequence ID" value="KAK8144578.1"/>
    <property type="molecule type" value="Genomic_DNA"/>
</dbReference>
<gene>
    <name evidence="1" type="ORF">G3M48_005608</name>
</gene>
<name>A0AAW0RQS9_9HYPO</name>
<organism evidence="1 2">
    <name type="scientific">Beauveria asiatica</name>
    <dbReference type="NCBI Taxonomy" id="1069075"/>
    <lineage>
        <taxon>Eukaryota</taxon>
        <taxon>Fungi</taxon>
        <taxon>Dikarya</taxon>
        <taxon>Ascomycota</taxon>
        <taxon>Pezizomycotina</taxon>
        <taxon>Sordariomycetes</taxon>
        <taxon>Hypocreomycetidae</taxon>
        <taxon>Hypocreales</taxon>
        <taxon>Cordycipitaceae</taxon>
        <taxon>Beauveria</taxon>
    </lineage>
</organism>
<keyword evidence="2" id="KW-1185">Reference proteome</keyword>
<evidence type="ECO:0000313" key="2">
    <source>
        <dbReference type="Proteomes" id="UP001397290"/>
    </source>
</evidence>
<comment type="caution">
    <text evidence="1">The sequence shown here is derived from an EMBL/GenBank/DDBJ whole genome shotgun (WGS) entry which is preliminary data.</text>
</comment>
<accession>A0AAW0RQS9</accession>
<evidence type="ECO:0000313" key="1">
    <source>
        <dbReference type="EMBL" id="KAK8144578.1"/>
    </source>
</evidence>
<sequence>MIADSSADGVSPAKALLEAIKEAAKSATKSAARGRGWAPKVGRLGGAFLDALKPDFFRLDGSGKALIGLRPSRAGHVRVIRVMSREVSPALSPPAPSRVARPGAGPGGDFSGCVLLGAARDRLYARGQRTSWKSRDSFKIACTMIIFTWWGEIGRPASASTRYQPLPNAQAWKKVQDQ</sequence>
<proteinExistence type="predicted"/>
<reference evidence="1 2" key="1">
    <citation type="submission" date="2020-02" db="EMBL/GenBank/DDBJ databases">
        <title>Comparative genomics of the hypocrealean fungal genus Beauvera.</title>
        <authorList>
            <person name="Showalter D.N."/>
            <person name="Bushley K.E."/>
            <person name="Rehner S.A."/>
        </authorList>
    </citation>
    <scope>NUCLEOTIDE SEQUENCE [LARGE SCALE GENOMIC DNA]</scope>
    <source>
        <strain evidence="1 2">ARSEF4384</strain>
    </source>
</reference>
<feature type="non-terminal residue" evidence="1">
    <location>
        <position position="178"/>
    </location>
</feature>
<dbReference type="AlphaFoldDB" id="A0AAW0RQS9"/>
<protein>
    <submittedName>
        <fullName evidence="1">Uncharacterized protein</fullName>
    </submittedName>
</protein>